<dbReference type="EMBL" id="JADJMS010000052">
    <property type="protein sequence ID" value="MBK7417438.1"/>
    <property type="molecule type" value="Genomic_DNA"/>
</dbReference>
<evidence type="ECO:0000313" key="1">
    <source>
        <dbReference type="EMBL" id="MBK7417438.1"/>
    </source>
</evidence>
<reference evidence="1 2" key="1">
    <citation type="submission" date="2020-10" db="EMBL/GenBank/DDBJ databases">
        <title>Connecting structure to function with the recovery of over 1000 high-quality activated sludge metagenome-assembled genomes encoding full-length rRNA genes using long-read sequencing.</title>
        <authorList>
            <person name="Singleton C.M."/>
            <person name="Petriglieri F."/>
            <person name="Kristensen J.M."/>
            <person name="Kirkegaard R.H."/>
            <person name="Michaelsen T.Y."/>
            <person name="Andersen M.H."/>
            <person name="Karst S.M."/>
            <person name="Dueholm M.S."/>
            <person name="Nielsen P.H."/>
            <person name="Albertsen M."/>
        </authorList>
    </citation>
    <scope>NUCLEOTIDE SEQUENCE [LARGE SCALE GENOMIC DNA]</scope>
    <source>
        <strain evidence="1">EsbW_18-Q3-R4-48_BATAC.463</strain>
    </source>
</reference>
<gene>
    <name evidence="1" type="ORF">IPJ38_22455</name>
</gene>
<accession>A0A935MSS4</accession>
<protein>
    <submittedName>
        <fullName evidence="1">Uncharacterized protein</fullName>
    </submittedName>
</protein>
<name>A0A935MSS4_9RHOO</name>
<proteinExistence type="predicted"/>
<comment type="caution">
    <text evidence="1">The sequence shown here is derived from an EMBL/GenBank/DDBJ whole genome shotgun (WGS) entry which is preliminary data.</text>
</comment>
<dbReference type="AlphaFoldDB" id="A0A935MSS4"/>
<dbReference type="Proteomes" id="UP000739411">
    <property type="component" value="Unassembled WGS sequence"/>
</dbReference>
<sequence length="77" mass="8421">MDQLVTDCFNKNLADLYSEVFAEVSVFCKQTPNQNGFPTCCGQPEKSAKIQICFTHPGSAMMAESFVGLCYSISRAA</sequence>
<evidence type="ECO:0000313" key="2">
    <source>
        <dbReference type="Proteomes" id="UP000739411"/>
    </source>
</evidence>
<organism evidence="1 2">
    <name type="scientific">Candidatus Dechloromonas phosphorivorans</name>
    <dbReference type="NCBI Taxonomy" id="2899244"/>
    <lineage>
        <taxon>Bacteria</taxon>
        <taxon>Pseudomonadati</taxon>
        <taxon>Pseudomonadota</taxon>
        <taxon>Betaproteobacteria</taxon>
        <taxon>Rhodocyclales</taxon>
        <taxon>Azonexaceae</taxon>
        <taxon>Dechloromonas</taxon>
    </lineage>
</organism>